<dbReference type="SUPFAM" id="SSF48371">
    <property type="entry name" value="ARM repeat"/>
    <property type="match status" value="1"/>
</dbReference>
<reference evidence="1 2" key="1">
    <citation type="submission" date="2020-08" db="EMBL/GenBank/DDBJ databases">
        <title>Genome sequence of Hymenobacter qilianensis JCM 19763T.</title>
        <authorList>
            <person name="Hyun D.-W."/>
            <person name="Bae J.-W."/>
        </authorList>
    </citation>
    <scope>NUCLEOTIDE SEQUENCE [LARGE SCALE GENOMIC DNA]</scope>
    <source>
        <strain evidence="1 2">JCM 19763</strain>
    </source>
</reference>
<dbReference type="InterPro" id="IPR011989">
    <property type="entry name" value="ARM-like"/>
</dbReference>
<dbReference type="KEGG" id="hqi:H9L05_08290"/>
<evidence type="ECO:0000313" key="2">
    <source>
        <dbReference type="Proteomes" id="UP000516093"/>
    </source>
</evidence>
<dbReference type="InterPro" id="IPR016024">
    <property type="entry name" value="ARM-type_fold"/>
</dbReference>
<sequence length="224" mass="25711">MSDTHKDLQQALEQFWSYMARRQGGTVLVEELKLNFWDDDHDTMERRRYRSDLHRATISEIEKQNGGWGDVSGIDLLLEAITADYLHEDVLYECLETLKPARRTILLERGLLSPLYHTRYLAAEHVAHYVIPHRTELMEFLICHDDHKLVSRYALNTLSDLHPAKAVEYALPRLTDEDAYMRLASVLALQAAGHSLPAELVAALRTDSNEYVREAATELVVAKQ</sequence>
<dbReference type="Proteomes" id="UP000516093">
    <property type="component" value="Chromosome"/>
</dbReference>
<gene>
    <name evidence="1" type="ORF">H9L05_08290</name>
</gene>
<dbReference type="Gene3D" id="1.25.10.10">
    <property type="entry name" value="Leucine-rich Repeat Variant"/>
    <property type="match status" value="1"/>
</dbReference>
<evidence type="ECO:0000313" key="1">
    <source>
        <dbReference type="EMBL" id="QNP53544.1"/>
    </source>
</evidence>
<dbReference type="RefSeq" id="WP_187733757.1">
    <property type="nucleotide sequence ID" value="NZ_BMFN01000001.1"/>
</dbReference>
<name>A0A7H0GZ28_9BACT</name>
<keyword evidence="2" id="KW-1185">Reference proteome</keyword>
<accession>A0A7H0GZ28</accession>
<protein>
    <submittedName>
        <fullName evidence="1">HEAT repeat domain-containing protein</fullName>
    </submittedName>
</protein>
<dbReference type="AlphaFoldDB" id="A0A7H0GZ28"/>
<proteinExistence type="predicted"/>
<dbReference type="Pfam" id="PF13646">
    <property type="entry name" value="HEAT_2"/>
    <property type="match status" value="1"/>
</dbReference>
<dbReference type="EMBL" id="CP060784">
    <property type="protein sequence ID" value="QNP53544.1"/>
    <property type="molecule type" value="Genomic_DNA"/>
</dbReference>
<organism evidence="1 2">
    <name type="scientific">Hymenobacter qilianensis</name>
    <dbReference type="NCBI Taxonomy" id="1385715"/>
    <lineage>
        <taxon>Bacteria</taxon>
        <taxon>Pseudomonadati</taxon>
        <taxon>Bacteroidota</taxon>
        <taxon>Cytophagia</taxon>
        <taxon>Cytophagales</taxon>
        <taxon>Hymenobacteraceae</taxon>
        <taxon>Hymenobacter</taxon>
    </lineage>
</organism>